<protein>
    <submittedName>
        <fullName evidence="1">Uncharacterized protein</fullName>
    </submittedName>
</protein>
<evidence type="ECO:0000313" key="2">
    <source>
        <dbReference type="Proteomes" id="UP000000844"/>
    </source>
</evidence>
<dbReference type="HOGENOM" id="CLU_1407986_0_0_11"/>
<dbReference type="AlphaFoldDB" id="D3PWJ3"/>
<proteinExistence type="predicted"/>
<gene>
    <name evidence="1" type="ordered locus">Snas_3553</name>
</gene>
<evidence type="ECO:0000313" key="1">
    <source>
        <dbReference type="EMBL" id="ADD43215.1"/>
    </source>
</evidence>
<name>D3PWJ3_STANL</name>
<dbReference type="KEGG" id="sna:Snas_3553"/>
<organism evidence="1 2">
    <name type="scientific">Stackebrandtia nassauensis (strain DSM 44728 / CIP 108903 / NRRL B-16338 / NBRC 102104 / LLR-40K-21)</name>
    <dbReference type="NCBI Taxonomy" id="446470"/>
    <lineage>
        <taxon>Bacteria</taxon>
        <taxon>Bacillati</taxon>
        <taxon>Actinomycetota</taxon>
        <taxon>Actinomycetes</taxon>
        <taxon>Glycomycetales</taxon>
        <taxon>Glycomycetaceae</taxon>
        <taxon>Stackebrandtia</taxon>
    </lineage>
</organism>
<dbReference type="Proteomes" id="UP000000844">
    <property type="component" value="Chromosome"/>
</dbReference>
<dbReference type="STRING" id="446470.Snas_3553"/>
<dbReference type="EMBL" id="CP001778">
    <property type="protein sequence ID" value="ADD43215.1"/>
    <property type="molecule type" value="Genomic_DNA"/>
</dbReference>
<accession>D3PWJ3</accession>
<reference evidence="1 2" key="1">
    <citation type="journal article" date="2009" name="Stand. Genomic Sci.">
        <title>Complete genome sequence of Stackebrandtia nassauensis type strain (LLR-40K-21).</title>
        <authorList>
            <person name="Munk C."/>
            <person name="Lapidus A."/>
            <person name="Copeland A."/>
            <person name="Jando M."/>
            <person name="Mayilraj S."/>
            <person name="Glavina Del Rio T."/>
            <person name="Nolan M."/>
            <person name="Chen F."/>
            <person name="Lucas S."/>
            <person name="Tice H."/>
            <person name="Cheng J.F."/>
            <person name="Han C."/>
            <person name="Detter J.C."/>
            <person name="Bruce D."/>
            <person name="Goodwin L."/>
            <person name="Chain P."/>
            <person name="Pitluck S."/>
            <person name="Goker M."/>
            <person name="Ovchinikova G."/>
            <person name="Pati A."/>
            <person name="Ivanova N."/>
            <person name="Mavromatis K."/>
            <person name="Chen A."/>
            <person name="Palaniappan K."/>
            <person name="Land M."/>
            <person name="Hauser L."/>
            <person name="Chang Y.J."/>
            <person name="Jeffries C.D."/>
            <person name="Bristow J."/>
            <person name="Eisen J.A."/>
            <person name="Markowitz V."/>
            <person name="Hugenholtz P."/>
            <person name="Kyrpides N.C."/>
            <person name="Klenk H.P."/>
        </authorList>
    </citation>
    <scope>NUCLEOTIDE SEQUENCE [LARGE SCALE GENOMIC DNA]</scope>
    <source>
        <strain evidence="2">DSM 44728 / CIP 108903 / NRRL B-16338 / NBRC 102104 / LLR-40K-21</strain>
    </source>
</reference>
<keyword evidence="2" id="KW-1185">Reference proteome</keyword>
<sequence length="193" mass="22032">MFHMSDEHDVSMTDQDWQDFWVNIGATWRRVLCGDDRDTPPPKEPILRRRRLTTDHAWVDFFPIQWMPAVREALLWQDNGMDLGPLTGRSWDVLQLGGPGMVDAKDLAGTPIKRLILSNVDVLDKECLNQIVGLESLTLAYCDLGTLPFVEQLTTLTVYTQSSVDIPAAYEGRLHVEFIDDHYEPPFGPDEVY</sequence>